<accession>A0A2M4B7B5</accession>
<name>A0A2M4B7B5_9DIPT</name>
<feature type="chain" id="PRO_5014604300" evidence="1">
    <location>
        <begin position="16"/>
        <end position="79"/>
    </location>
</feature>
<dbReference type="EMBL" id="GGFK01015633">
    <property type="protein sequence ID" value="MBW48954.1"/>
    <property type="molecule type" value="Transcribed_RNA"/>
</dbReference>
<sequence length="79" mass="8265">MLLLLLIAGTELLLPLLPLLPSGLRTSNAGRRKHYRTVCSHSVAASGGRRWCWVTFFTPPSGSSDHATVTSGASAAAGC</sequence>
<feature type="signal peptide" evidence="1">
    <location>
        <begin position="1"/>
        <end position="15"/>
    </location>
</feature>
<protein>
    <submittedName>
        <fullName evidence="2">Putative secreted protein</fullName>
    </submittedName>
</protein>
<reference evidence="2" key="1">
    <citation type="submission" date="2018-01" db="EMBL/GenBank/DDBJ databases">
        <title>An insight into the sialome of Amazonian anophelines.</title>
        <authorList>
            <person name="Ribeiro J.M."/>
            <person name="Scarpassa V."/>
            <person name="Calvo E."/>
        </authorList>
    </citation>
    <scope>NUCLEOTIDE SEQUENCE</scope>
    <source>
        <tissue evidence="2">Salivary glands</tissue>
    </source>
</reference>
<organism evidence="2">
    <name type="scientific">Anopheles triannulatus</name>
    <dbReference type="NCBI Taxonomy" id="58253"/>
    <lineage>
        <taxon>Eukaryota</taxon>
        <taxon>Metazoa</taxon>
        <taxon>Ecdysozoa</taxon>
        <taxon>Arthropoda</taxon>
        <taxon>Hexapoda</taxon>
        <taxon>Insecta</taxon>
        <taxon>Pterygota</taxon>
        <taxon>Neoptera</taxon>
        <taxon>Endopterygota</taxon>
        <taxon>Diptera</taxon>
        <taxon>Nematocera</taxon>
        <taxon>Culicoidea</taxon>
        <taxon>Culicidae</taxon>
        <taxon>Anophelinae</taxon>
        <taxon>Anopheles</taxon>
    </lineage>
</organism>
<dbReference type="AlphaFoldDB" id="A0A2M4B7B5"/>
<evidence type="ECO:0000313" key="2">
    <source>
        <dbReference type="EMBL" id="MBW48954.1"/>
    </source>
</evidence>
<keyword evidence="1" id="KW-0732">Signal</keyword>
<proteinExistence type="predicted"/>
<evidence type="ECO:0000256" key="1">
    <source>
        <dbReference type="SAM" id="SignalP"/>
    </source>
</evidence>